<dbReference type="Proteomes" id="UP000663833">
    <property type="component" value="Unassembled WGS sequence"/>
</dbReference>
<sequence length="924" mass="105245">MSANNEVIGRQAIGRHEFIGGLYDIRSDRFDGRNLFNRELPPSYVSTTDCAYTTYIVDENESQRDTFNKLNIDAAMKVSLMAGLLNVEGSAKYLNQTKTDSRTVRVTHILQLKTKKQHLHISMADLCKYFSSDALENSNATHCVIGITWGANIAATFEETLATSEAAEEIQGQLSAYLKKPLTSISGDAKLVNADQTNSKFRSLKISFSGDVLIKDVPHTVEDVFNIFRKVPFELEKLNDSKGQQLEFELYPLKRIAEIFKYELCINRIIREVSIHLLNRFEDVFEQIIQGKRIINDFLDSVKPWKDWIPSNWIEVIIAKQTKLKTTQTDTQVKLAAILEQIRRGEADEQKMVDFLDNFDQNNECSVRSIRQFVEENSKNKTKIDSLNEIRQYLEDIEGENKQSKGRDLSLLFPKDTSIHDFINRNHDHDVYLLHISNEWKKNDVENWYKQIRFFSNLYKSQPQNETKKTVFRLIDHDLLDNLDDKPNRCVIYHAYLGKIDEGKDYYHTSRITLSEDQIRTIRAENKLTTLTNSDIVKRHKEFIAAHPTGEMNKEEFAAEFQRLFPLGESRCYCNYAFKTLDKNKSVTISFDEFMSAIALTLPGDIEHQLALTFQMCAYNDQEQISIEELVQFLEAVAELKGEDSKSASLIAKTIVKFDKRRQDEKITKEEFISHLKGNYDLCVAFLPIEVSITHKSREGAGNSNQKPDILCSKNEICFHGGNLLTVEQQQKLNEFYGKDDAQWQLIYKAKRDGFAGKDFHRQCDDKGPTMTIIKSKPGGYLFGGYTVPPWSSDNGRRTDSTAFLFTLTNPRGQAMTKFNIGQHLSATNKKFSAYHYNHGGPIFGGVTLGLWSGGLALGFSAYGLYGAAANCLSADICVQNNCDVTPSTIDFPQAFIDTSGHGQATFTGAREFLCDDIETYELN</sequence>
<reference evidence="3" key="1">
    <citation type="submission" date="2021-02" db="EMBL/GenBank/DDBJ databases">
        <authorList>
            <person name="Nowell W R."/>
        </authorList>
    </citation>
    <scope>NUCLEOTIDE SEQUENCE</scope>
</reference>
<evidence type="ECO:0000313" key="5">
    <source>
        <dbReference type="Proteomes" id="UP000663825"/>
    </source>
</evidence>
<evidence type="ECO:0000259" key="2">
    <source>
        <dbReference type="PROSITE" id="PS51886"/>
    </source>
</evidence>
<dbReference type="Pfam" id="PF24676">
    <property type="entry name" value="DUF7656"/>
    <property type="match status" value="1"/>
</dbReference>
<evidence type="ECO:0000313" key="4">
    <source>
        <dbReference type="EMBL" id="CAF3375165.1"/>
    </source>
</evidence>
<dbReference type="SUPFAM" id="SSF47473">
    <property type="entry name" value="EF-hand"/>
    <property type="match status" value="1"/>
</dbReference>
<protein>
    <recommendedName>
        <fullName evidence="6">TLDc domain-containing protein</fullName>
    </recommendedName>
</protein>
<organism evidence="3 5">
    <name type="scientific">Rotaria socialis</name>
    <dbReference type="NCBI Taxonomy" id="392032"/>
    <lineage>
        <taxon>Eukaryota</taxon>
        <taxon>Metazoa</taxon>
        <taxon>Spiralia</taxon>
        <taxon>Gnathifera</taxon>
        <taxon>Rotifera</taxon>
        <taxon>Eurotatoria</taxon>
        <taxon>Bdelloidea</taxon>
        <taxon>Philodinida</taxon>
        <taxon>Philodinidae</taxon>
        <taxon>Rotaria</taxon>
    </lineage>
</organism>
<dbReference type="Pfam" id="PF24674">
    <property type="entry name" value="MACPF_SNTX"/>
    <property type="match status" value="1"/>
</dbReference>
<dbReference type="PANTHER" id="PTHR31594:SF14">
    <property type="entry name" value="FIBRONECTIN TYPE-III DOMAIN-CONTAINING PROTEIN"/>
    <property type="match status" value="1"/>
</dbReference>
<comment type="caution">
    <text evidence="3">The sequence shown here is derived from an EMBL/GenBank/DDBJ whole genome shotgun (WGS) entry which is preliminary data.</text>
</comment>
<gene>
    <name evidence="4" type="ORF">LUA448_LOCUS15234</name>
    <name evidence="3" type="ORF">TIS948_LOCUS13636</name>
</gene>
<dbReference type="GO" id="GO:0005509">
    <property type="term" value="F:calcium ion binding"/>
    <property type="evidence" value="ECO:0007669"/>
    <property type="project" value="InterPro"/>
</dbReference>
<evidence type="ECO:0000313" key="3">
    <source>
        <dbReference type="EMBL" id="CAF3221315.1"/>
    </source>
</evidence>
<evidence type="ECO:0008006" key="6">
    <source>
        <dbReference type="Google" id="ProtNLM"/>
    </source>
</evidence>
<feature type="domain" description="TLDc" evidence="2">
    <location>
        <begin position="723"/>
        <end position="924"/>
    </location>
</feature>
<dbReference type="InterPro" id="IPR011992">
    <property type="entry name" value="EF-hand-dom_pair"/>
</dbReference>
<dbReference type="Gene3D" id="1.10.238.10">
    <property type="entry name" value="EF-hand"/>
    <property type="match status" value="1"/>
</dbReference>
<dbReference type="EMBL" id="CAJNXB010002190">
    <property type="protein sequence ID" value="CAF3221315.1"/>
    <property type="molecule type" value="Genomic_DNA"/>
</dbReference>
<name>A0A817QRA7_9BILA</name>
<proteinExistence type="predicted"/>
<dbReference type="Proteomes" id="UP000663825">
    <property type="component" value="Unassembled WGS sequence"/>
</dbReference>
<dbReference type="SMART" id="SM00584">
    <property type="entry name" value="TLDc"/>
    <property type="match status" value="1"/>
</dbReference>
<dbReference type="InterPro" id="IPR006571">
    <property type="entry name" value="TLDc_dom"/>
</dbReference>
<dbReference type="InterPro" id="IPR056072">
    <property type="entry name" value="SNTX_MACPF/CDC-like_dom"/>
</dbReference>
<evidence type="ECO:0000259" key="1">
    <source>
        <dbReference type="PROSITE" id="PS50222"/>
    </source>
</evidence>
<dbReference type="InterPro" id="IPR002048">
    <property type="entry name" value="EF_hand_dom"/>
</dbReference>
<feature type="domain" description="EF-hand" evidence="1">
    <location>
        <begin position="577"/>
        <end position="604"/>
    </location>
</feature>
<dbReference type="PROSITE" id="PS51886">
    <property type="entry name" value="TLDC"/>
    <property type="match status" value="1"/>
</dbReference>
<dbReference type="EMBL" id="CAJNYD010001874">
    <property type="protein sequence ID" value="CAF3375165.1"/>
    <property type="molecule type" value="Genomic_DNA"/>
</dbReference>
<dbReference type="Pfam" id="PF07534">
    <property type="entry name" value="TLD"/>
    <property type="match status" value="1"/>
</dbReference>
<dbReference type="InterPro" id="IPR056073">
    <property type="entry name" value="DUF7656"/>
</dbReference>
<dbReference type="PANTHER" id="PTHR31594">
    <property type="entry name" value="AIG1-TYPE G DOMAIN-CONTAINING PROTEIN"/>
    <property type="match status" value="1"/>
</dbReference>
<dbReference type="OrthoDB" id="10015728at2759"/>
<dbReference type="InterPro" id="IPR052090">
    <property type="entry name" value="Cytolytic_pore-forming_toxin"/>
</dbReference>
<dbReference type="AlphaFoldDB" id="A0A817QRA7"/>
<dbReference type="PROSITE" id="PS50222">
    <property type="entry name" value="EF_HAND_2"/>
    <property type="match status" value="1"/>
</dbReference>
<accession>A0A817QRA7</accession>